<organism evidence="1 2">
    <name type="scientific">Proteiniphilum saccharofermentans</name>
    <dbReference type="NCBI Taxonomy" id="1642647"/>
    <lineage>
        <taxon>Bacteria</taxon>
        <taxon>Pseudomonadati</taxon>
        <taxon>Bacteroidota</taxon>
        <taxon>Bacteroidia</taxon>
        <taxon>Bacteroidales</taxon>
        <taxon>Dysgonomonadaceae</taxon>
        <taxon>Proteiniphilum</taxon>
    </lineage>
</organism>
<evidence type="ECO:0000313" key="2">
    <source>
        <dbReference type="Proteomes" id="UP000187464"/>
    </source>
</evidence>
<gene>
    <name evidence="1" type="ORF">PSM36_0760</name>
</gene>
<dbReference type="Proteomes" id="UP000187464">
    <property type="component" value="Chromosome I"/>
</dbReference>
<sequence>MRLGQVQASLTCLSTFITFAGSKKPGKDSFFVPAEQKIIPAKTFFPELCFLLQWVATNKEWDLNYTY</sequence>
<name>A0A1R3T4S1_9BACT</name>
<dbReference type="KEGG" id="psac:PSM36_0760"/>
<protein>
    <submittedName>
        <fullName evidence="1">Uncharacterized protein</fullName>
    </submittedName>
</protein>
<keyword evidence="2" id="KW-1185">Reference proteome</keyword>
<evidence type="ECO:0000313" key="1">
    <source>
        <dbReference type="EMBL" id="SCD19587.1"/>
    </source>
</evidence>
<dbReference type="STRING" id="1642647.PSM36_0760"/>
<reference evidence="1 2" key="1">
    <citation type="submission" date="2016-08" db="EMBL/GenBank/DDBJ databases">
        <authorList>
            <person name="Seilhamer J.J."/>
        </authorList>
    </citation>
    <scope>NUCLEOTIDE SEQUENCE [LARGE SCALE GENOMIC DNA]</scope>
    <source>
        <strain evidence="1">M3/6</strain>
    </source>
</reference>
<proteinExistence type="predicted"/>
<accession>A0A1R3T4S1</accession>
<dbReference type="AlphaFoldDB" id="A0A1R3T4S1"/>
<dbReference type="EMBL" id="LT605205">
    <property type="protein sequence ID" value="SCD19587.1"/>
    <property type="molecule type" value="Genomic_DNA"/>
</dbReference>